<reference evidence="2" key="1">
    <citation type="journal article" date="2023" name="Mol. Phylogenet. Evol.">
        <title>Genome-scale phylogeny and comparative genomics of the fungal order Sordariales.</title>
        <authorList>
            <person name="Hensen N."/>
            <person name="Bonometti L."/>
            <person name="Westerberg I."/>
            <person name="Brannstrom I.O."/>
            <person name="Guillou S."/>
            <person name="Cros-Aarteil S."/>
            <person name="Calhoun S."/>
            <person name="Haridas S."/>
            <person name="Kuo A."/>
            <person name="Mondo S."/>
            <person name="Pangilinan J."/>
            <person name="Riley R."/>
            <person name="LaButti K."/>
            <person name="Andreopoulos B."/>
            <person name="Lipzen A."/>
            <person name="Chen C."/>
            <person name="Yan M."/>
            <person name="Daum C."/>
            <person name="Ng V."/>
            <person name="Clum A."/>
            <person name="Steindorff A."/>
            <person name="Ohm R.A."/>
            <person name="Martin F."/>
            <person name="Silar P."/>
            <person name="Natvig D.O."/>
            <person name="Lalanne C."/>
            <person name="Gautier V."/>
            <person name="Ament-Velasquez S.L."/>
            <person name="Kruys A."/>
            <person name="Hutchinson M.I."/>
            <person name="Powell A.J."/>
            <person name="Barry K."/>
            <person name="Miller A.N."/>
            <person name="Grigoriev I.V."/>
            <person name="Debuchy R."/>
            <person name="Gladieux P."/>
            <person name="Hiltunen Thoren M."/>
            <person name="Johannesson H."/>
        </authorList>
    </citation>
    <scope>NUCLEOTIDE SEQUENCE</scope>
    <source>
        <strain evidence="2">PSN309</strain>
    </source>
</reference>
<dbReference type="InterPro" id="IPR050600">
    <property type="entry name" value="SETD3_SETD6_MTase"/>
</dbReference>
<dbReference type="PANTHER" id="PTHR13271">
    <property type="entry name" value="UNCHARACTERIZED PUTATIVE METHYLTRANSFERASE"/>
    <property type="match status" value="1"/>
</dbReference>
<dbReference type="Gene3D" id="3.90.1410.10">
    <property type="entry name" value="set domain protein methyltransferase, domain 1"/>
    <property type="match status" value="1"/>
</dbReference>
<name>A0AAN6X0H8_9PEZI</name>
<gene>
    <name evidence="2" type="ORF">QBC35DRAFT_448159</name>
</gene>
<proteinExistence type="predicted"/>
<evidence type="ECO:0000259" key="1">
    <source>
        <dbReference type="PROSITE" id="PS50280"/>
    </source>
</evidence>
<dbReference type="InterPro" id="IPR001214">
    <property type="entry name" value="SET_dom"/>
</dbReference>
<protein>
    <recommendedName>
        <fullName evidence="1">SET domain-containing protein</fullName>
    </recommendedName>
</protein>
<dbReference type="InterPro" id="IPR046341">
    <property type="entry name" value="SET_dom_sf"/>
</dbReference>
<dbReference type="PROSITE" id="PS50280">
    <property type="entry name" value="SET"/>
    <property type="match status" value="1"/>
</dbReference>
<reference evidence="2" key="2">
    <citation type="submission" date="2023-05" db="EMBL/GenBank/DDBJ databases">
        <authorList>
            <consortium name="Lawrence Berkeley National Laboratory"/>
            <person name="Steindorff A."/>
            <person name="Hensen N."/>
            <person name="Bonometti L."/>
            <person name="Westerberg I."/>
            <person name="Brannstrom I.O."/>
            <person name="Guillou S."/>
            <person name="Cros-Aarteil S."/>
            <person name="Calhoun S."/>
            <person name="Haridas S."/>
            <person name="Kuo A."/>
            <person name="Mondo S."/>
            <person name="Pangilinan J."/>
            <person name="Riley R."/>
            <person name="Labutti K."/>
            <person name="Andreopoulos B."/>
            <person name="Lipzen A."/>
            <person name="Chen C."/>
            <person name="Yanf M."/>
            <person name="Daum C."/>
            <person name="Ng V."/>
            <person name="Clum A."/>
            <person name="Ohm R."/>
            <person name="Martin F."/>
            <person name="Silar P."/>
            <person name="Natvig D."/>
            <person name="Lalanne C."/>
            <person name="Gautier V."/>
            <person name="Ament-Velasquez S.L."/>
            <person name="Kruys A."/>
            <person name="Hutchinson M.I."/>
            <person name="Powell A.J."/>
            <person name="Barry K."/>
            <person name="Miller A.N."/>
            <person name="Grigoriev I.V."/>
            <person name="Debuchy R."/>
            <person name="Gladieux P."/>
            <person name="Thoren M.H."/>
            <person name="Johannesson H."/>
        </authorList>
    </citation>
    <scope>NUCLEOTIDE SEQUENCE</scope>
    <source>
        <strain evidence="2">PSN309</strain>
    </source>
</reference>
<evidence type="ECO:0000313" key="2">
    <source>
        <dbReference type="EMBL" id="KAK4191594.1"/>
    </source>
</evidence>
<keyword evidence="3" id="KW-1185">Reference proteome</keyword>
<feature type="domain" description="SET" evidence="1">
    <location>
        <begin position="20"/>
        <end position="258"/>
    </location>
</feature>
<dbReference type="PANTHER" id="PTHR13271:SF76">
    <property type="entry name" value="SET DOMAIN-CONTAINING PROTEIN 8"/>
    <property type="match status" value="1"/>
</dbReference>
<comment type="caution">
    <text evidence="2">The sequence shown here is derived from an EMBL/GenBank/DDBJ whole genome shotgun (WGS) entry which is preliminary data.</text>
</comment>
<dbReference type="GO" id="GO:0005634">
    <property type="term" value="C:nucleus"/>
    <property type="evidence" value="ECO:0007669"/>
    <property type="project" value="TreeGrafter"/>
</dbReference>
<dbReference type="AlphaFoldDB" id="A0AAN6X0H8"/>
<evidence type="ECO:0000313" key="3">
    <source>
        <dbReference type="Proteomes" id="UP001302126"/>
    </source>
</evidence>
<dbReference type="GO" id="GO:0016279">
    <property type="term" value="F:protein-lysine N-methyltransferase activity"/>
    <property type="evidence" value="ECO:0007669"/>
    <property type="project" value="TreeGrafter"/>
</dbReference>
<sequence>MSLPIEDLPAWSHLNDVSFSNVKVTNTEGKGYGVLSQTDLTAAEGTTETPILLTVPHNLVLNAAAVEEHAKEDKDFRQLLEALELRSARTDILLFLLVQTARASRTSHPSVGVSNPWAEYLQFLPKTVSVPTMWPEQERLLLRGTSLWSAVDAKLRALSSELQTIHEASSGIPGWDELLWEGNNPVFFSDWVRLDALYRSRCLELPRSGESMVPCIDMINHSSSATAYYDENSKDEVVLRLRPRSSISGGEEVTISYGDNKSAAEMLFSYGFIDTTSTAESLVLPLMPFADDPLAKAKLVAFGKAPKLHVARENGTIRWESEFAHLKCVNEEDGLEFRVLQETDGGRQLRVFWKDEDVTDRTAEFEELNKSHDFPAVMRLRTVVVVEECLQAQLDWLEESQHDERPSELDQDCVRSATLLRQIEAALLRDTLTQLEQEKNSLLASENVVAYLGSMETASLDLAGAEASNEDEDFS</sequence>
<dbReference type="EMBL" id="MU864358">
    <property type="protein sequence ID" value="KAK4191594.1"/>
    <property type="molecule type" value="Genomic_DNA"/>
</dbReference>
<dbReference type="CDD" id="cd10527">
    <property type="entry name" value="SET_LSMT"/>
    <property type="match status" value="1"/>
</dbReference>
<accession>A0AAN6X0H8</accession>
<dbReference type="SUPFAM" id="SSF82199">
    <property type="entry name" value="SET domain"/>
    <property type="match status" value="1"/>
</dbReference>
<dbReference type="Proteomes" id="UP001302126">
    <property type="component" value="Unassembled WGS sequence"/>
</dbReference>
<organism evidence="2 3">
    <name type="scientific">Podospora australis</name>
    <dbReference type="NCBI Taxonomy" id="1536484"/>
    <lineage>
        <taxon>Eukaryota</taxon>
        <taxon>Fungi</taxon>
        <taxon>Dikarya</taxon>
        <taxon>Ascomycota</taxon>
        <taxon>Pezizomycotina</taxon>
        <taxon>Sordariomycetes</taxon>
        <taxon>Sordariomycetidae</taxon>
        <taxon>Sordariales</taxon>
        <taxon>Podosporaceae</taxon>
        <taxon>Podospora</taxon>
    </lineage>
</organism>